<accession>A0ABV8T4L6</accession>
<dbReference type="InterPro" id="IPR015422">
    <property type="entry name" value="PyrdxlP-dep_Trfase_small"/>
</dbReference>
<dbReference type="InterPro" id="IPR015424">
    <property type="entry name" value="PyrdxlP-dep_Trfase"/>
</dbReference>
<evidence type="ECO:0000256" key="1">
    <source>
        <dbReference type="ARBA" id="ARBA00022898"/>
    </source>
</evidence>
<comment type="caution">
    <text evidence="4">The sequence shown here is derived from an EMBL/GenBank/DDBJ whole genome shotgun (WGS) entry which is preliminary data.</text>
</comment>
<dbReference type="PANTHER" id="PTHR30244">
    <property type="entry name" value="TRANSAMINASE"/>
    <property type="match status" value="1"/>
</dbReference>
<name>A0ABV8T4L6_9GAMM</name>
<dbReference type="InterPro" id="IPR015421">
    <property type="entry name" value="PyrdxlP-dep_Trfase_major"/>
</dbReference>
<organism evidence="4 5">
    <name type="scientific">Steroidobacter flavus</name>
    <dbReference type="NCBI Taxonomy" id="1842136"/>
    <lineage>
        <taxon>Bacteria</taxon>
        <taxon>Pseudomonadati</taxon>
        <taxon>Pseudomonadota</taxon>
        <taxon>Gammaproteobacteria</taxon>
        <taxon>Steroidobacterales</taxon>
        <taxon>Steroidobacteraceae</taxon>
        <taxon>Steroidobacter</taxon>
    </lineage>
</organism>
<dbReference type="RefSeq" id="WP_380606171.1">
    <property type="nucleotide sequence ID" value="NZ_JBHSDU010000015.1"/>
</dbReference>
<dbReference type="SUPFAM" id="SSF53383">
    <property type="entry name" value="PLP-dependent transferases"/>
    <property type="match status" value="1"/>
</dbReference>
<evidence type="ECO:0000313" key="4">
    <source>
        <dbReference type="EMBL" id="MFC4314741.1"/>
    </source>
</evidence>
<protein>
    <submittedName>
        <fullName evidence="4">DegT/DnrJ/EryC1/StrS family aminotransferase</fullName>
    </submittedName>
</protein>
<dbReference type="GO" id="GO:0008483">
    <property type="term" value="F:transaminase activity"/>
    <property type="evidence" value="ECO:0007669"/>
    <property type="project" value="UniProtKB-KW"/>
</dbReference>
<dbReference type="InterPro" id="IPR000653">
    <property type="entry name" value="DegT/StrS_aminotransferase"/>
</dbReference>
<reference evidence="5" key="1">
    <citation type="journal article" date="2019" name="Int. J. Syst. Evol. Microbiol.">
        <title>The Global Catalogue of Microorganisms (GCM) 10K type strain sequencing project: providing services to taxonomists for standard genome sequencing and annotation.</title>
        <authorList>
            <consortium name="The Broad Institute Genomics Platform"/>
            <consortium name="The Broad Institute Genome Sequencing Center for Infectious Disease"/>
            <person name="Wu L."/>
            <person name="Ma J."/>
        </authorList>
    </citation>
    <scope>NUCLEOTIDE SEQUENCE [LARGE SCALE GENOMIC DNA]</scope>
    <source>
        <strain evidence="5">CGMCC 1.10759</strain>
    </source>
</reference>
<comment type="similarity">
    <text evidence="2 3">Belongs to the DegT/DnrJ/EryC1 family.</text>
</comment>
<keyword evidence="4" id="KW-0032">Aminotransferase</keyword>
<dbReference type="Gene3D" id="3.90.1150.10">
    <property type="entry name" value="Aspartate Aminotransferase, domain 1"/>
    <property type="match status" value="1"/>
</dbReference>
<dbReference type="Proteomes" id="UP001595904">
    <property type="component" value="Unassembled WGS sequence"/>
</dbReference>
<dbReference type="Gene3D" id="3.40.640.10">
    <property type="entry name" value="Type I PLP-dependent aspartate aminotransferase-like (Major domain)"/>
    <property type="match status" value="1"/>
</dbReference>
<keyword evidence="4" id="KW-0808">Transferase</keyword>
<keyword evidence="5" id="KW-1185">Reference proteome</keyword>
<dbReference type="PIRSF" id="PIRSF000390">
    <property type="entry name" value="PLP_StrS"/>
    <property type="match status" value="1"/>
</dbReference>
<dbReference type="EMBL" id="JBHSDU010000015">
    <property type="protein sequence ID" value="MFC4314741.1"/>
    <property type="molecule type" value="Genomic_DNA"/>
</dbReference>
<evidence type="ECO:0000256" key="2">
    <source>
        <dbReference type="ARBA" id="ARBA00037999"/>
    </source>
</evidence>
<keyword evidence="1 3" id="KW-0663">Pyridoxal phosphate</keyword>
<proteinExistence type="inferred from homology"/>
<dbReference type="CDD" id="cd00616">
    <property type="entry name" value="AHBA_syn"/>
    <property type="match status" value="1"/>
</dbReference>
<evidence type="ECO:0000256" key="3">
    <source>
        <dbReference type="RuleBase" id="RU004508"/>
    </source>
</evidence>
<evidence type="ECO:0000313" key="5">
    <source>
        <dbReference type="Proteomes" id="UP001595904"/>
    </source>
</evidence>
<gene>
    <name evidence="4" type="ORF">ACFPN2_37095</name>
</gene>
<dbReference type="Pfam" id="PF01041">
    <property type="entry name" value="DegT_DnrJ_EryC1"/>
    <property type="match status" value="1"/>
</dbReference>
<sequence>MTYLPFSRPDIDEHTIEAVSQVLRSGWITTGPYVTKFESALSSYVGGRKVRALTSGTAALEIALMIAGVGKGDEVIVPAMSFAASANVILRRGAVPVFVDVELASRNLNVSLLEAAISSRTRAVMPVHFAGLPVDMDRLLQIARKFDLRVVEDAAHAIGSEYRGRRIGAFGDIACFSFHPNKNMTTIEGGAIACNHADEARLIEVERFHGIERHADGNIDVISAGGKFNLSDVSARIGLAQLERLDAFGKRRRELASIYFHELSADPPGILPEAGDEGHCWNMFTLLLPFDRLGMTRTQFQQAMGKRGIAIGVHYPCIPGLTLYRQLDYREERFPIASRIGRETVTLPLFPAMTDDDVRRVCSTLRGVLANRS</sequence>
<dbReference type="PANTHER" id="PTHR30244:SF34">
    <property type="entry name" value="DTDP-4-AMINO-4,6-DIDEOXYGALACTOSE TRANSAMINASE"/>
    <property type="match status" value="1"/>
</dbReference>